<organism evidence="2">
    <name type="scientific">Clostridium tyrobutyricum</name>
    <dbReference type="NCBI Taxonomy" id="1519"/>
    <lineage>
        <taxon>Bacteria</taxon>
        <taxon>Bacillati</taxon>
        <taxon>Bacillota</taxon>
        <taxon>Clostridia</taxon>
        <taxon>Eubacteriales</taxon>
        <taxon>Clostridiaceae</taxon>
        <taxon>Clostridium</taxon>
    </lineage>
</organism>
<keyword evidence="1" id="KW-1133">Transmembrane helix</keyword>
<dbReference type="EMBL" id="KM108140">
    <property type="protein sequence ID" value="AIZ03787.1"/>
    <property type="molecule type" value="Genomic_DNA"/>
</dbReference>
<evidence type="ECO:0000256" key="1">
    <source>
        <dbReference type="SAM" id="Phobius"/>
    </source>
</evidence>
<dbReference type="AlphaFoldDB" id="A0A0A7HGX9"/>
<keyword evidence="1" id="KW-0472">Membrane</keyword>
<protein>
    <submittedName>
        <fullName evidence="2">Uncharacterized protein</fullName>
    </submittedName>
</protein>
<evidence type="ECO:0000313" key="2">
    <source>
        <dbReference type="EMBL" id="AIZ03787.1"/>
    </source>
</evidence>
<gene>
    <name evidence="2" type="ORF">CTB_35620</name>
</gene>
<sequence>MPKRISKGKVIGSIVISGVLEVGVVCLSEVGSLAQRYKIPNLKREIIASNLKMLAHHPISMISSLARSKNPIFILGSLVVVMIFLKILLGSNNRKSNYEIESNYAIHGSSRYSDNDEIFVEGQTVGIPTKQLIQDLIESVQQNSKNHGRNEENEQ</sequence>
<feature type="transmembrane region" description="Helical" evidence="1">
    <location>
        <begin position="12"/>
        <end position="34"/>
    </location>
</feature>
<reference evidence="2" key="1">
    <citation type="submission" date="2014-07" db="EMBL/GenBank/DDBJ databases">
        <title>Clostridium tyrobutyricum BAS7.</title>
        <authorList>
            <person name="Kim S."/>
            <person name="Choi O."/>
            <person name="Woo H.M."/>
            <person name="Sang B.-I."/>
            <person name="Um Y."/>
        </authorList>
    </citation>
    <scope>NUCLEOTIDE SEQUENCE</scope>
    <source>
        <strain evidence="2">BAS7</strain>
    </source>
</reference>
<proteinExistence type="predicted"/>
<accession>A0A0A7HGX9</accession>
<dbReference type="RefSeq" id="WP_217819867.1">
    <property type="nucleotide sequence ID" value="NZ_JAHHVA010000027.1"/>
</dbReference>
<name>A0A0A7HGX9_CLOTY</name>
<feature type="transmembrane region" description="Helical" evidence="1">
    <location>
        <begin position="71"/>
        <end position="89"/>
    </location>
</feature>
<keyword evidence="1" id="KW-0812">Transmembrane</keyword>